<dbReference type="EMBL" id="UGTS01000005">
    <property type="protein sequence ID" value="SUC38335.1"/>
    <property type="molecule type" value="Genomic_DNA"/>
</dbReference>
<evidence type="ECO:0000256" key="7">
    <source>
        <dbReference type="SAM" id="Phobius"/>
    </source>
</evidence>
<dbReference type="Proteomes" id="UP000254191">
    <property type="component" value="Unassembled WGS sequence"/>
</dbReference>
<evidence type="ECO:0000256" key="2">
    <source>
        <dbReference type="ARBA" id="ARBA00007543"/>
    </source>
</evidence>
<dbReference type="InterPro" id="IPR003317">
    <property type="entry name" value="Cyt-d_oxidase_su2"/>
</dbReference>
<proteinExistence type="inferred from homology"/>
<evidence type="ECO:0000313" key="8">
    <source>
        <dbReference type="EMBL" id="SUC38335.1"/>
    </source>
</evidence>
<dbReference type="AlphaFoldDB" id="A0A379GBH5"/>
<feature type="transmembrane region" description="Helical" evidence="7">
    <location>
        <begin position="44"/>
        <end position="67"/>
    </location>
</feature>
<protein>
    <submittedName>
        <fullName evidence="8">Cytochrome bd ubiquinol oxidase subunit II</fullName>
    </submittedName>
</protein>
<evidence type="ECO:0000256" key="1">
    <source>
        <dbReference type="ARBA" id="ARBA00004651"/>
    </source>
</evidence>
<accession>A0A379GBH5</accession>
<feature type="transmembrane region" description="Helical" evidence="7">
    <location>
        <begin position="12"/>
        <end position="38"/>
    </location>
</feature>
<organism evidence="8 9">
    <name type="scientific">Proteus mirabilis</name>
    <dbReference type="NCBI Taxonomy" id="584"/>
    <lineage>
        <taxon>Bacteria</taxon>
        <taxon>Pseudomonadati</taxon>
        <taxon>Pseudomonadota</taxon>
        <taxon>Gammaproteobacteria</taxon>
        <taxon>Enterobacterales</taxon>
        <taxon>Morganellaceae</taxon>
        <taxon>Proteus</taxon>
    </lineage>
</organism>
<reference evidence="8 9" key="1">
    <citation type="submission" date="2018-06" db="EMBL/GenBank/DDBJ databases">
        <authorList>
            <consortium name="Pathogen Informatics"/>
            <person name="Doyle S."/>
        </authorList>
    </citation>
    <scope>NUCLEOTIDE SEQUENCE [LARGE SCALE GENOMIC DNA]</scope>
    <source>
        <strain evidence="8 9">NCTC11938</strain>
    </source>
</reference>
<comment type="similarity">
    <text evidence="2">Belongs to the cytochrome ubiquinol oxidase subunit 2 family.</text>
</comment>
<name>A0A379GBH5_PROMI</name>
<comment type="subcellular location">
    <subcellularLocation>
        <location evidence="1">Cell membrane</location>
        <topology evidence="1">Multi-pass membrane protein</topology>
    </subcellularLocation>
</comment>
<evidence type="ECO:0000256" key="5">
    <source>
        <dbReference type="ARBA" id="ARBA00022989"/>
    </source>
</evidence>
<sequence length="91" mass="10352">MQILHNAGLVYLIYTFYYLFRCSYWLVLGALFVVAYNYGHYQPFLLSLLLVLIGFAGLGISIFPYIIPPSISIWQAAAPVLSQKFMLVGRL</sequence>
<evidence type="ECO:0000313" key="9">
    <source>
        <dbReference type="Proteomes" id="UP000254191"/>
    </source>
</evidence>
<evidence type="ECO:0000256" key="3">
    <source>
        <dbReference type="ARBA" id="ARBA00022475"/>
    </source>
</evidence>
<evidence type="ECO:0000256" key="4">
    <source>
        <dbReference type="ARBA" id="ARBA00022692"/>
    </source>
</evidence>
<keyword evidence="6 7" id="KW-0472">Membrane</keyword>
<dbReference type="GO" id="GO:0005886">
    <property type="term" value="C:plasma membrane"/>
    <property type="evidence" value="ECO:0007669"/>
    <property type="project" value="UniProtKB-SubCell"/>
</dbReference>
<dbReference type="Pfam" id="PF02322">
    <property type="entry name" value="Cyt_bd_oxida_II"/>
    <property type="match status" value="1"/>
</dbReference>
<gene>
    <name evidence="8" type="ORF">NCTC11938_02602</name>
</gene>
<evidence type="ECO:0000256" key="6">
    <source>
        <dbReference type="ARBA" id="ARBA00023136"/>
    </source>
</evidence>
<keyword evidence="3" id="KW-1003">Cell membrane</keyword>
<keyword evidence="4 7" id="KW-0812">Transmembrane</keyword>
<keyword evidence="5 7" id="KW-1133">Transmembrane helix</keyword>